<dbReference type="AlphaFoldDB" id="A0A926IK29"/>
<dbReference type="InterPro" id="IPR008271">
    <property type="entry name" value="Ser/Thr_kinase_AS"/>
</dbReference>
<dbReference type="EC" id="2.7.11.1" evidence="1"/>
<dbReference type="Proteomes" id="UP000601171">
    <property type="component" value="Unassembled WGS sequence"/>
</dbReference>
<comment type="catalytic activity">
    <reaction evidence="8">
        <text>L-seryl-[protein] + ATP = O-phospho-L-seryl-[protein] + ADP + H(+)</text>
        <dbReference type="Rhea" id="RHEA:17989"/>
        <dbReference type="Rhea" id="RHEA-COMP:9863"/>
        <dbReference type="Rhea" id="RHEA-COMP:11604"/>
        <dbReference type="ChEBI" id="CHEBI:15378"/>
        <dbReference type="ChEBI" id="CHEBI:29999"/>
        <dbReference type="ChEBI" id="CHEBI:30616"/>
        <dbReference type="ChEBI" id="CHEBI:83421"/>
        <dbReference type="ChEBI" id="CHEBI:456216"/>
        <dbReference type="EC" id="2.7.11.1"/>
    </reaction>
</comment>
<feature type="compositionally biased region" description="Basic residues" evidence="10">
    <location>
        <begin position="309"/>
        <end position="321"/>
    </location>
</feature>
<evidence type="ECO:0000259" key="13">
    <source>
        <dbReference type="PROSITE" id="PS51178"/>
    </source>
</evidence>
<dbReference type="EMBL" id="JACRTG010000025">
    <property type="protein sequence ID" value="MBC8588629.1"/>
    <property type="molecule type" value="Genomic_DNA"/>
</dbReference>
<protein>
    <recommendedName>
        <fullName evidence="1">non-specific serine/threonine protein kinase</fullName>
        <ecNumber evidence="1">2.7.11.1</ecNumber>
    </recommendedName>
</protein>
<evidence type="ECO:0000256" key="6">
    <source>
        <dbReference type="ARBA" id="ARBA00022840"/>
    </source>
</evidence>
<dbReference type="SMART" id="SM00220">
    <property type="entry name" value="S_TKc"/>
    <property type="match status" value="1"/>
</dbReference>
<comment type="caution">
    <text evidence="14">The sequence shown here is derived from an EMBL/GenBank/DDBJ whole genome shotgun (WGS) entry which is preliminary data.</text>
</comment>
<name>A0A926IK29_9FIRM</name>
<accession>A0A926IK29</accession>
<dbReference type="Gene3D" id="1.10.510.10">
    <property type="entry name" value="Transferase(Phosphotransferase) domain 1"/>
    <property type="match status" value="1"/>
</dbReference>
<gene>
    <name evidence="14" type="primary">pknB</name>
    <name evidence="14" type="ORF">H8707_10360</name>
</gene>
<keyword evidence="4 9" id="KW-0547">Nucleotide-binding</keyword>
<dbReference type="GO" id="GO:0005524">
    <property type="term" value="F:ATP binding"/>
    <property type="evidence" value="ECO:0007669"/>
    <property type="project" value="UniProtKB-UniRule"/>
</dbReference>
<feature type="domain" description="PASTA" evidence="13">
    <location>
        <begin position="424"/>
        <end position="491"/>
    </location>
</feature>
<proteinExistence type="predicted"/>
<keyword evidence="6 9" id="KW-0067">ATP-binding</keyword>
<evidence type="ECO:0000256" key="8">
    <source>
        <dbReference type="ARBA" id="ARBA00048679"/>
    </source>
</evidence>
<dbReference type="Gene3D" id="3.30.200.20">
    <property type="entry name" value="Phosphorylase Kinase, domain 1"/>
    <property type="match status" value="1"/>
</dbReference>
<keyword evidence="15" id="KW-1185">Reference proteome</keyword>
<dbReference type="CDD" id="cd14014">
    <property type="entry name" value="STKc_PknB_like"/>
    <property type="match status" value="1"/>
</dbReference>
<evidence type="ECO:0000256" key="5">
    <source>
        <dbReference type="ARBA" id="ARBA00022777"/>
    </source>
</evidence>
<keyword evidence="5 14" id="KW-0418">Kinase</keyword>
<evidence type="ECO:0000313" key="15">
    <source>
        <dbReference type="Proteomes" id="UP000601171"/>
    </source>
</evidence>
<dbReference type="InterPro" id="IPR000719">
    <property type="entry name" value="Prot_kinase_dom"/>
</dbReference>
<reference evidence="14" key="1">
    <citation type="submission" date="2020-08" db="EMBL/GenBank/DDBJ databases">
        <title>Genome public.</title>
        <authorList>
            <person name="Liu C."/>
            <person name="Sun Q."/>
        </authorList>
    </citation>
    <scope>NUCLEOTIDE SEQUENCE</scope>
    <source>
        <strain evidence="14">BX21</strain>
    </source>
</reference>
<dbReference type="NCBIfam" id="NF033483">
    <property type="entry name" value="PknB_PASTA_kin"/>
    <property type="match status" value="1"/>
</dbReference>
<dbReference type="PROSITE" id="PS50011">
    <property type="entry name" value="PROTEIN_KINASE_DOM"/>
    <property type="match status" value="1"/>
</dbReference>
<dbReference type="Pfam" id="PF03793">
    <property type="entry name" value="PASTA"/>
    <property type="match status" value="3"/>
</dbReference>
<evidence type="ECO:0000256" key="10">
    <source>
        <dbReference type="SAM" id="MobiDB-lite"/>
    </source>
</evidence>
<dbReference type="Pfam" id="PF00069">
    <property type="entry name" value="Pkinase"/>
    <property type="match status" value="1"/>
</dbReference>
<dbReference type="Gene3D" id="3.30.10.20">
    <property type="match status" value="3"/>
</dbReference>
<evidence type="ECO:0000256" key="2">
    <source>
        <dbReference type="ARBA" id="ARBA00022527"/>
    </source>
</evidence>
<feature type="domain" description="PASTA" evidence="13">
    <location>
        <begin position="356"/>
        <end position="423"/>
    </location>
</feature>
<evidence type="ECO:0000259" key="12">
    <source>
        <dbReference type="PROSITE" id="PS50011"/>
    </source>
</evidence>
<keyword evidence="3" id="KW-0808">Transferase</keyword>
<dbReference type="GO" id="GO:0004674">
    <property type="term" value="F:protein serine/threonine kinase activity"/>
    <property type="evidence" value="ECO:0007669"/>
    <property type="project" value="UniProtKB-KW"/>
</dbReference>
<dbReference type="InterPro" id="IPR017441">
    <property type="entry name" value="Protein_kinase_ATP_BS"/>
</dbReference>
<dbReference type="PANTHER" id="PTHR43289">
    <property type="entry name" value="MITOGEN-ACTIVATED PROTEIN KINASE KINASE KINASE 20-RELATED"/>
    <property type="match status" value="1"/>
</dbReference>
<dbReference type="InterPro" id="IPR005543">
    <property type="entry name" value="PASTA_dom"/>
</dbReference>
<evidence type="ECO:0000256" key="1">
    <source>
        <dbReference type="ARBA" id="ARBA00012513"/>
    </source>
</evidence>
<keyword evidence="11" id="KW-0812">Transmembrane</keyword>
<dbReference type="PROSITE" id="PS00107">
    <property type="entry name" value="PROTEIN_KINASE_ATP"/>
    <property type="match status" value="1"/>
</dbReference>
<dbReference type="FunFam" id="1.10.510.10:FF:000021">
    <property type="entry name" value="Serine/threonine protein kinase"/>
    <property type="match status" value="1"/>
</dbReference>
<dbReference type="SUPFAM" id="SSF56112">
    <property type="entry name" value="Protein kinase-like (PK-like)"/>
    <property type="match status" value="1"/>
</dbReference>
<feature type="region of interest" description="Disordered" evidence="10">
    <location>
        <begin position="303"/>
        <end position="322"/>
    </location>
</feature>
<comment type="catalytic activity">
    <reaction evidence="7">
        <text>L-threonyl-[protein] + ATP = O-phospho-L-threonyl-[protein] + ADP + H(+)</text>
        <dbReference type="Rhea" id="RHEA:46608"/>
        <dbReference type="Rhea" id="RHEA-COMP:11060"/>
        <dbReference type="Rhea" id="RHEA-COMP:11605"/>
        <dbReference type="ChEBI" id="CHEBI:15378"/>
        <dbReference type="ChEBI" id="CHEBI:30013"/>
        <dbReference type="ChEBI" id="CHEBI:30616"/>
        <dbReference type="ChEBI" id="CHEBI:61977"/>
        <dbReference type="ChEBI" id="CHEBI:456216"/>
        <dbReference type="EC" id="2.7.11.1"/>
    </reaction>
</comment>
<dbReference type="CDD" id="cd06577">
    <property type="entry name" value="PASTA_pknB"/>
    <property type="match status" value="3"/>
</dbReference>
<dbReference type="InterPro" id="IPR011009">
    <property type="entry name" value="Kinase-like_dom_sf"/>
</dbReference>
<evidence type="ECO:0000256" key="4">
    <source>
        <dbReference type="ARBA" id="ARBA00022741"/>
    </source>
</evidence>
<feature type="compositionally biased region" description="Polar residues" evidence="10">
    <location>
        <begin position="561"/>
        <end position="582"/>
    </location>
</feature>
<keyword evidence="11" id="KW-0472">Membrane</keyword>
<feature type="domain" description="Protein kinase" evidence="12">
    <location>
        <begin position="10"/>
        <end position="275"/>
    </location>
</feature>
<feature type="region of interest" description="Disordered" evidence="10">
    <location>
        <begin position="559"/>
        <end position="583"/>
    </location>
</feature>
<dbReference type="PANTHER" id="PTHR43289:SF34">
    <property type="entry name" value="SERINE_THREONINE-PROTEIN KINASE YBDM-RELATED"/>
    <property type="match status" value="1"/>
</dbReference>
<evidence type="ECO:0000256" key="9">
    <source>
        <dbReference type="PROSITE-ProRule" id="PRU10141"/>
    </source>
</evidence>
<sequence>MIGKILGNRYEILEKIGEGGMAKVYKAKDKLLNRFVAIKILKDEFTEDEDFVRKFRRESQSAASLSHPNILYIYDVGVEEEDNKKIYYIVMEYINGKTLKEVIREKNKLSADEAIYYSLQIAEALENAHKNHIVHRDIKPHNIMITEDNRVKVTDFGIARAVTSSTVTTTSNVLGSVHYFSPEQARGGYTDEKSDIYSLGIVMYEMVTGKVPYEGDSPISVALKHVQDDIIPPRDIDATIPLNLESVILKCVQKKQSDRYNNTTELINDLKNIRLLGKDVHVERVNDMSSATRVMPAVESDIKGDNKMNKSKNKKTKKKGKKSDGGIKVIFAAILLAFLLVTSIFFGFFKFKSFLKSDEIPVPNLVGMDQKVAEKTLNDLGLNMKVLDKVKDSKYKVGEVVHQDVDADLKVKEGYTIGVTINEGEELAFVPLVMNKPLTDAEALIEDAGLQVGKRDVETSDTVPKNSVIRQYPDAMTEVAVDSKVDLVISEGPEIKEVIMKKLVGKSIDEAQKIITDDDLVVGEVNTQPSNEIPADIVIWQEYNQGTVLETKTSVDLIISSGPSTDQPGDQPTEPGTESGMGSITIVLPPRMDKEETNIKINKRIDGTTEVVFSGTIKASDEPLVRTFTGKIGTEFDIMYDDVYQSTKTITKDSQ</sequence>
<evidence type="ECO:0000313" key="14">
    <source>
        <dbReference type="EMBL" id="MBC8588629.1"/>
    </source>
</evidence>
<evidence type="ECO:0000256" key="7">
    <source>
        <dbReference type="ARBA" id="ARBA00047899"/>
    </source>
</evidence>
<evidence type="ECO:0000256" key="11">
    <source>
        <dbReference type="SAM" id="Phobius"/>
    </source>
</evidence>
<dbReference type="RefSeq" id="WP_262430086.1">
    <property type="nucleotide sequence ID" value="NZ_JACRTG010000025.1"/>
</dbReference>
<keyword evidence="11" id="KW-1133">Transmembrane helix</keyword>
<keyword evidence="2" id="KW-0723">Serine/threonine-protein kinase</keyword>
<dbReference type="PROSITE" id="PS00108">
    <property type="entry name" value="PROTEIN_KINASE_ST"/>
    <property type="match status" value="1"/>
</dbReference>
<evidence type="ECO:0000256" key="3">
    <source>
        <dbReference type="ARBA" id="ARBA00022679"/>
    </source>
</evidence>
<feature type="transmembrane region" description="Helical" evidence="11">
    <location>
        <begin position="325"/>
        <end position="349"/>
    </location>
</feature>
<dbReference type="PROSITE" id="PS51178">
    <property type="entry name" value="PASTA"/>
    <property type="match status" value="3"/>
</dbReference>
<feature type="binding site" evidence="9">
    <location>
        <position position="39"/>
    </location>
    <ligand>
        <name>ATP</name>
        <dbReference type="ChEBI" id="CHEBI:30616"/>
    </ligand>
</feature>
<organism evidence="14 15">
    <name type="scientific">Paratissierella segnis</name>
    <dbReference type="NCBI Taxonomy" id="2763679"/>
    <lineage>
        <taxon>Bacteria</taxon>
        <taxon>Bacillati</taxon>
        <taxon>Bacillota</taxon>
        <taxon>Tissierellia</taxon>
        <taxon>Tissierellales</taxon>
        <taxon>Tissierellaceae</taxon>
        <taxon>Paratissierella</taxon>
    </lineage>
</organism>
<dbReference type="SMART" id="SM00740">
    <property type="entry name" value="PASTA"/>
    <property type="match status" value="3"/>
</dbReference>
<dbReference type="FunFam" id="3.30.200.20:FF:000035">
    <property type="entry name" value="Serine/threonine protein kinase Stk1"/>
    <property type="match status" value="1"/>
</dbReference>
<feature type="domain" description="PASTA" evidence="13">
    <location>
        <begin position="492"/>
        <end position="561"/>
    </location>
</feature>